<gene>
    <name evidence="1" type="ORF">RPERSI_LOCUS9888</name>
</gene>
<dbReference type="Proteomes" id="UP000789920">
    <property type="component" value="Unassembled WGS sequence"/>
</dbReference>
<feature type="non-terminal residue" evidence="1">
    <location>
        <position position="1"/>
    </location>
</feature>
<protein>
    <submittedName>
        <fullName evidence="1">9791_t:CDS:1</fullName>
    </submittedName>
</protein>
<proteinExistence type="predicted"/>
<sequence length="75" mass="8580">DISPDEKNISMPTDDSDNKSSEDDLIYNISDLEELIAFKFREYKELDANVSFSIIIEIKNETVDQKILSLKPGQI</sequence>
<keyword evidence="2" id="KW-1185">Reference proteome</keyword>
<evidence type="ECO:0000313" key="2">
    <source>
        <dbReference type="Proteomes" id="UP000789920"/>
    </source>
</evidence>
<organism evidence="1 2">
    <name type="scientific">Racocetra persica</name>
    <dbReference type="NCBI Taxonomy" id="160502"/>
    <lineage>
        <taxon>Eukaryota</taxon>
        <taxon>Fungi</taxon>
        <taxon>Fungi incertae sedis</taxon>
        <taxon>Mucoromycota</taxon>
        <taxon>Glomeromycotina</taxon>
        <taxon>Glomeromycetes</taxon>
        <taxon>Diversisporales</taxon>
        <taxon>Gigasporaceae</taxon>
        <taxon>Racocetra</taxon>
    </lineage>
</organism>
<evidence type="ECO:0000313" key="1">
    <source>
        <dbReference type="EMBL" id="CAG8698240.1"/>
    </source>
</evidence>
<comment type="caution">
    <text evidence="1">The sequence shown here is derived from an EMBL/GenBank/DDBJ whole genome shotgun (WGS) entry which is preliminary data.</text>
</comment>
<reference evidence="1" key="1">
    <citation type="submission" date="2021-06" db="EMBL/GenBank/DDBJ databases">
        <authorList>
            <person name="Kallberg Y."/>
            <person name="Tangrot J."/>
            <person name="Rosling A."/>
        </authorList>
    </citation>
    <scope>NUCLEOTIDE SEQUENCE</scope>
    <source>
        <strain evidence="1">MA461A</strain>
    </source>
</reference>
<name>A0ACA9P8W6_9GLOM</name>
<dbReference type="EMBL" id="CAJVQC010019083">
    <property type="protein sequence ID" value="CAG8698240.1"/>
    <property type="molecule type" value="Genomic_DNA"/>
</dbReference>
<accession>A0ACA9P8W6</accession>